<evidence type="ECO:0000313" key="2">
    <source>
        <dbReference type="Proteomes" id="UP000241440"/>
    </source>
</evidence>
<accession>A0A855SEJ9</accession>
<organism evidence="1 2">
    <name type="scientific">Photobacterium angustum</name>
    <dbReference type="NCBI Taxonomy" id="661"/>
    <lineage>
        <taxon>Bacteria</taxon>
        <taxon>Pseudomonadati</taxon>
        <taxon>Pseudomonadota</taxon>
        <taxon>Gammaproteobacteria</taxon>
        <taxon>Vibrionales</taxon>
        <taxon>Vibrionaceae</taxon>
        <taxon>Photobacterium</taxon>
    </lineage>
</organism>
<gene>
    <name evidence="1" type="ORF">C0W41_05665</name>
</gene>
<dbReference type="Proteomes" id="UP000241440">
    <property type="component" value="Unassembled WGS sequence"/>
</dbReference>
<reference evidence="1 2" key="1">
    <citation type="submission" date="2018-01" db="EMBL/GenBank/DDBJ databases">
        <title>Whole genome sequencing of Histamine producing bacteria.</title>
        <authorList>
            <person name="Butler K."/>
        </authorList>
    </citation>
    <scope>NUCLEOTIDE SEQUENCE [LARGE SCALE GENOMIC DNA]</scope>
    <source>
        <strain evidence="1 2">A2-1</strain>
    </source>
</reference>
<comment type="caution">
    <text evidence="1">The sequence shown here is derived from an EMBL/GenBank/DDBJ whole genome shotgun (WGS) entry which is preliminary data.</text>
</comment>
<dbReference type="InterPro" id="IPR058979">
    <property type="entry name" value="LysC-like"/>
</dbReference>
<dbReference type="EMBL" id="PYOY01000002">
    <property type="protein sequence ID" value="PSX08577.1"/>
    <property type="molecule type" value="Genomic_DNA"/>
</dbReference>
<dbReference type="AlphaFoldDB" id="A0A855SEJ9"/>
<protein>
    <submittedName>
        <fullName evidence="1">Uncharacterized protein</fullName>
    </submittedName>
</protein>
<sequence length="77" mass="8440">MLLSGCSNPIEYQTKVITVLPPVGLVTPCYKPKITGTTPAETAAEDVPRLKAALSHCANEVNDFLNWRQAELNKDKK</sequence>
<proteinExistence type="predicted"/>
<evidence type="ECO:0000313" key="1">
    <source>
        <dbReference type="EMBL" id="PSX08577.1"/>
    </source>
</evidence>
<dbReference type="Pfam" id="PF23793">
    <property type="entry name" value="LysC"/>
    <property type="match status" value="1"/>
</dbReference>
<name>A0A855SEJ9_PHOAN</name>